<sequence length="584" mass="67648">MIIKPCDWTVDYYLNNEENCNKSLEELDKLQEIPSLNYESLDNFRDGQLVRFQGMLQDMYNPEYYFKKYEVIDTKTGERSSKCGMYIDSARCKPHERVSIDSSNNESSERQTWIVISTPGLNDWAKGNQPLTKRIRTCGREPSTSDCNKRGLNQTDEQMDCSEPVKKKDKKITDNNTNDASVLQLNESTPMIVSKDYLLNFPIPNENGKACIVKVYKEYPQKLNQIIDIVGFLSLDPNLGETVDSDEMLSDLERQTHHPPASIVPRLHAIKIVNEISEYSDNSGIISMAEGIRGDLRMILSQLLFGDEIAADYLICHLISSVYLRKDYLCLGNFSLNITNIPKEYENFTKDFYEILKQIIAKSHFLNITLETLNEMNFVPKKDYDCNRLTTGILQLSDNTHLIIDETNLTTGQLTVCGRQNYGAMTDLTKFQKLAYDFKFYNMNYETDIPVLILSDVKSFIPCETQIMLKPDPDSINMYPRILEAATQYLKDEGRLNNIRQYVNTLKKVKFEISDETTNIIQDDFVKLRQNDEKFSADNLHLLMVLSRLMSLSYGFKTLTPEMWKRSLEMEMERKNRLLKRNRN</sequence>
<name>A0AAJ6YBL7_9HYME</name>
<evidence type="ECO:0000256" key="3">
    <source>
        <dbReference type="ARBA" id="ARBA00015405"/>
    </source>
</evidence>
<proteinExistence type="inferred from homology"/>
<feature type="region of interest" description="Disordered" evidence="5">
    <location>
        <begin position="140"/>
        <end position="174"/>
    </location>
</feature>
<dbReference type="GO" id="GO:0006261">
    <property type="term" value="P:DNA-templated DNA replication"/>
    <property type="evidence" value="ECO:0007669"/>
    <property type="project" value="TreeGrafter"/>
</dbReference>
<keyword evidence="6" id="KW-1185">Reference proteome</keyword>
<protein>
    <recommendedName>
        <fullName evidence="3">Mini-chromosome maintenance complex-binding protein</fullName>
    </recommendedName>
</protein>
<dbReference type="PANTHER" id="PTHR13489">
    <property type="entry name" value="MINI-CHROMOSOME MAINTENANCE COMPLEX-BINDING PROTEIN"/>
    <property type="match status" value="1"/>
</dbReference>
<comment type="subcellular location">
    <subcellularLocation>
        <location evidence="1">Nucleus</location>
    </subcellularLocation>
</comment>
<evidence type="ECO:0000256" key="4">
    <source>
        <dbReference type="ARBA" id="ARBA00023242"/>
    </source>
</evidence>
<dbReference type="PANTHER" id="PTHR13489:SF0">
    <property type="entry name" value="MINI-CHROMOSOME MAINTENANCE COMPLEX-BINDING PROTEIN"/>
    <property type="match status" value="1"/>
</dbReference>
<dbReference type="InterPro" id="IPR019140">
    <property type="entry name" value="MCM_complex-bd"/>
</dbReference>
<accession>A0AAJ6YBL7</accession>
<feature type="compositionally biased region" description="Polar residues" evidence="5">
    <location>
        <begin position="142"/>
        <end position="156"/>
    </location>
</feature>
<dbReference type="GeneID" id="105359568"/>
<reference evidence="7" key="1">
    <citation type="submission" date="2025-08" db="UniProtKB">
        <authorList>
            <consortium name="RefSeq"/>
        </authorList>
    </citation>
    <scope>IDENTIFICATION</scope>
</reference>
<dbReference type="GO" id="GO:0003682">
    <property type="term" value="F:chromatin binding"/>
    <property type="evidence" value="ECO:0007669"/>
    <property type="project" value="TreeGrafter"/>
</dbReference>
<dbReference type="RefSeq" id="XP_011494485.1">
    <property type="nucleotide sequence ID" value="XM_011496183.1"/>
</dbReference>
<dbReference type="Pfam" id="PF09739">
    <property type="entry name" value="MCM_bind"/>
    <property type="match status" value="1"/>
</dbReference>
<dbReference type="AlphaFoldDB" id="A0AAJ6YBL7"/>
<dbReference type="KEGG" id="csol:105359568"/>
<gene>
    <name evidence="7" type="primary">LOC105359568</name>
</gene>
<keyword evidence="4" id="KW-0539">Nucleus</keyword>
<evidence type="ECO:0000313" key="7">
    <source>
        <dbReference type="RefSeq" id="XP_011494485.1"/>
    </source>
</evidence>
<organism evidence="6 7">
    <name type="scientific">Ceratosolen solmsi marchali</name>
    <dbReference type="NCBI Taxonomy" id="326594"/>
    <lineage>
        <taxon>Eukaryota</taxon>
        <taxon>Metazoa</taxon>
        <taxon>Ecdysozoa</taxon>
        <taxon>Arthropoda</taxon>
        <taxon>Hexapoda</taxon>
        <taxon>Insecta</taxon>
        <taxon>Pterygota</taxon>
        <taxon>Neoptera</taxon>
        <taxon>Endopterygota</taxon>
        <taxon>Hymenoptera</taxon>
        <taxon>Apocrita</taxon>
        <taxon>Proctotrupomorpha</taxon>
        <taxon>Chalcidoidea</taxon>
        <taxon>Agaonidae</taxon>
        <taxon>Agaoninae</taxon>
        <taxon>Ceratosolen</taxon>
    </lineage>
</organism>
<evidence type="ECO:0000256" key="1">
    <source>
        <dbReference type="ARBA" id="ARBA00004123"/>
    </source>
</evidence>
<evidence type="ECO:0000256" key="5">
    <source>
        <dbReference type="SAM" id="MobiDB-lite"/>
    </source>
</evidence>
<comment type="similarity">
    <text evidence="2">Belongs to the MCMBP family.</text>
</comment>
<evidence type="ECO:0000256" key="2">
    <source>
        <dbReference type="ARBA" id="ARBA00007925"/>
    </source>
</evidence>
<evidence type="ECO:0000313" key="6">
    <source>
        <dbReference type="Proteomes" id="UP000695007"/>
    </source>
</evidence>
<dbReference type="GO" id="GO:0005634">
    <property type="term" value="C:nucleus"/>
    <property type="evidence" value="ECO:0007669"/>
    <property type="project" value="UniProtKB-SubCell"/>
</dbReference>
<dbReference type="Proteomes" id="UP000695007">
    <property type="component" value="Unplaced"/>
</dbReference>